<dbReference type="Pfam" id="PF00673">
    <property type="entry name" value="Ribosomal_L5_C"/>
    <property type="match status" value="1"/>
</dbReference>
<keyword evidence="8" id="KW-1185">Reference proteome</keyword>
<feature type="region of interest" description="Disordered" evidence="5">
    <location>
        <begin position="1"/>
        <end position="109"/>
    </location>
</feature>
<evidence type="ECO:0000313" key="7">
    <source>
        <dbReference type="EMBL" id="KPI34399.1"/>
    </source>
</evidence>
<dbReference type="InterPro" id="IPR022803">
    <property type="entry name" value="Ribosomal_uL5_dom_sf"/>
</dbReference>
<evidence type="ECO:0000256" key="1">
    <source>
        <dbReference type="ARBA" id="ARBA00008553"/>
    </source>
</evidence>
<keyword evidence="2 7" id="KW-0689">Ribosomal protein</keyword>
<proteinExistence type="inferred from homology"/>
<dbReference type="AlphaFoldDB" id="A0A0N0NHL2"/>
<keyword evidence="3" id="KW-0687">Ribonucleoprotein</keyword>
<comment type="similarity">
    <text evidence="1">Belongs to the universal ribosomal protein uL5 family.</text>
</comment>
<dbReference type="OrthoDB" id="539541at2759"/>
<dbReference type="STRING" id="1664694.A0A0N0NHL2"/>
<evidence type="ECO:0000259" key="6">
    <source>
        <dbReference type="Pfam" id="PF00673"/>
    </source>
</evidence>
<dbReference type="Proteomes" id="UP000038010">
    <property type="component" value="Unassembled WGS sequence"/>
</dbReference>
<name>A0A0N0NHL2_9EURO</name>
<reference evidence="7 8" key="1">
    <citation type="submission" date="2015-06" db="EMBL/GenBank/DDBJ databases">
        <title>Draft genome of the ant-associated black yeast Phialophora attae CBS 131958.</title>
        <authorList>
            <person name="Moreno L.F."/>
            <person name="Stielow B.J."/>
            <person name="de Hoog S."/>
            <person name="Vicente V.A."/>
            <person name="Weiss V.A."/>
            <person name="de Vries M."/>
            <person name="Cruz L.M."/>
            <person name="Souza E.M."/>
        </authorList>
    </citation>
    <scope>NUCLEOTIDE SEQUENCE [LARGE SCALE GENOMIC DNA]</scope>
    <source>
        <strain evidence="7 8">CBS 131958</strain>
    </source>
</reference>
<dbReference type="Gene3D" id="3.30.1440.10">
    <property type="match status" value="1"/>
</dbReference>
<dbReference type="VEuPathDB" id="FungiDB:AB675_3869"/>
<dbReference type="PANTHER" id="PTHR11994">
    <property type="entry name" value="60S RIBOSOMAL PROTEIN L11-RELATED"/>
    <property type="match status" value="1"/>
</dbReference>
<evidence type="ECO:0000256" key="4">
    <source>
        <dbReference type="ARBA" id="ARBA00040368"/>
    </source>
</evidence>
<evidence type="ECO:0000256" key="5">
    <source>
        <dbReference type="SAM" id="MobiDB-lite"/>
    </source>
</evidence>
<accession>A0A0N0NHL2</accession>
<evidence type="ECO:0000256" key="3">
    <source>
        <dbReference type="ARBA" id="ARBA00023274"/>
    </source>
</evidence>
<dbReference type="SUPFAM" id="SSF55282">
    <property type="entry name" value="RL5-like"/>
    <property type="match status" value="1"/>
</dbReference>
<feature type="compositionally biased region" description="Polar residues" evidence="5">
    <location>
        <begin position="1"/>
        <end position="55"/>
    </location>
</feature>
<organism evidence="7 8">
    <name type="scientific">Cyphellophora attinorum</name>
    <dbReference type="NCBI Taxonomy" id="1664694"/>
    <lineage>
        <taxon>Eukaryota</taxon>
        <taxon>Fungi</taxon>
        <taxon>Dikarya</taxon>
        <taxon>Ascomycota</taxon>
        <taxon>Pezizomycotina</taxon>
        <taxon>Eurotiomycetes</taxon>
        <taxon>Chaetothyriomycetidae</taxon>
        <taxon>Chaetothyriales</taxon>
        <taxon>Cyphellophoraceae</taxon>
        <taxon>Cyphellophora</taxon>
    </lineage>
</organism>
<protein>
    <recommendedName>
        <fullName evidence="4">Large ribosomal subunit protein uL5m</fullName>
    </recommendedName>
</protein>
<evidence type="ECO:0000256" key="2">
    <source>
        <dbReference type="ARBA" id="ARBA00022980"/>
    </source>
</evidence>
<sequence>MSKSSFSRRIARSLQQTQSVCSSCARTRRFQSTTSASRPSSDPASELDSNPSLLNTDAADASTYNPVIRAKSRPAQLPKSRYNYRSPRYWHGPLHPHQPPPANDPSSREYVPGPFSSPRLEQTYHRVLAADFMTMCYQHTPPGFKPMEKGPRLRSWEGDSPYFKNRPLRGPRGGDVLRLLRHPIVPNNIPRLNRVTVHAFIKAALSRGSPPLHTAGLLVQSITNQRAVIHKAKTGVSQWSLVPGKPVSMTVDLRGEDMWHFISKLITIVLPRIKDWRGIRATSGDSSGNLMFGMGPETVALFPEVETNYDSYPTKMIPGMHITMHTTATTDKDARMLLQQMGVPFWGKIVD</sequence>
<dbReference type="GO" id="GO:0006412">
    <property type="term" value="P:translation"/>
    <property type="evidence" value="ECO:0007669"/>
    <property type="project" value="InterPro"/>
</dbReference>
<feature type="domain" description="Large ribosomal subunit protein uL5 C-terminal" evidence="6">
    <location>
        <begin position="246"/>
        <end position="345"/>
    </location>
</feature>
<dbReference type="GO" id="GO:1990904">
    <property type="term" value="C:ribonucleoprotein complex"/>
    <property type="evidence" value="ECO:0007669"/>
    <property type="project" value="UniProtKB-KW"/>
</dbReference>
<comment type="caution">
    <text evidence="7">The sequence shown here is derived from an EMBL/GenBank/DDBJ whole genome shotgun (WGS) entry which is preliminary data.</text>
</comment>
<dbReference type="FunFam" id="3.30.1440.10:FF:000001">
    <property type="entry name" value="50S ribosomal protein L5"/>
    <property type="match status" value="1"/>
</dbReference>
<dbReference type="InterPro" id="IPR031309">
    <property type="entry name" value="Ribosomal_uL5_C"/>
</dbReference>
<evidence type="ECO:0000313" key="8">
    <source>
        <dbReference type="Proteomes" id="UP000038010"/>
    </source>
</evidence>
<gene>
    <name evidence="7" type="ORF">AB675_3869</name>
</gene>
<dbReference type="GeneID" id="28735838"/>
<dbReference type="RefSeq" id="XP_017994362.1">
    <property type="nucleotide sequence ID" value="XM_018143958.1"/>
</dbReference>
<dbReference type="GO" id="GO:0005840">
    <property type="term" value="C:ribosome"/>
    <property type="evidence" value="ECO:0007669"/>
    <property type="project" value="UniProtKB-KW"/>
</dbReference>
<dbReference type="EMBL" id="LFJN01000061">
    <property type="protein sequence ID" value="KPI34399.1"/>
    <property type="molecule type" value="Genomic_DNA"/>
</dbReference>
<dbReference type="GO" id="GO:0003735">
    <property type="term" value="F:structural constituent of ribosome"/>
    <property type="evidence" value="ECO:0007669"/>
    <property type="project" value="InterPro"/>
</dbReference>
<dbReference type="InterPro" id="IPR002132">
    <property type="entry name" value="Ribosomal_uL5"/>
</dbReference>